<evidence type="ECO:0000256" key="1">
    <source>
        <dbReference type="ARBA" id="ARBA00010875"/>
    </source>
</evidence>
<feature type="binding site" evidence="7">
    <location>
        <position position="129"/>
    </location>
    <ligand>
        <name>Zn(2+)</name>
        <dbReference type="ChEBI" id="CHEBI:29105"/>
        <note>catalytic</note>
    </ligand>
</feature>
<keyword evidence="7" id="KW-0963">Cytoplasm</keyword>
<dbReference type="GO" id="GO:0004222">
    <property type="term" value="F:metalloendopeptidase activity"/>
    <property type="evidence" value="ECO:0007669"/>
    <property type="project" value="InterPro"/>
</dbReference>
<evidence type="ECO:0000256" key="2">
    <source>
        <dbReference type="ARBA" id="ARBA00022722"/>
    </source>
</evidence>
<gene>
    <name evidence="7" type="primary">ybeY</name>
    <name evidence="8" type="ORF">BROFUL_03299</name>
</gene>
<dbReference type="InterPro" id="IPR020549">
    <property type="entry name" value="YbeY_CS"/>
</dbReference>
<evidence type="ECO:0000256" key="3">
    <source>
        <dbReference type="ARBA" id="ARBA00022723"/>
    </source>
</evidence>
<name>A0A0M2USP5_9BACT</name>
<protein>
    <recommendedName>
        <fullName evidence="7">Endoribonuclease YbeY</fullName>
        <ecNumber evidence="7">3.1.-.-</ecNumber>
    </recommendedName>
</protein>
<dbReference type="EC" id="3.1.-.-" evidence="7"/>
<keyword evidence="4 7" id="KW-0255">Endonuclease</keyword>
<evidence type="ECO:0000313" key="8">
    <source>
        <dbReference type="EMBL" id="KKO18021.1"/>
    </source>
</evidence>
<keyword evidence="7" id="KW-0698">rRNA processing</keyword>
<dbReference type="SUPFAM" id="SSF55486">
    <property type="entry name" value="Metalloproteases ('zincins'), catalytic domain"/>
    <property type="match status" value="1"/>
</dbReference>
<organism evidence="8 9">
    <name type="scientific">Candidatus Brocadia fulgida</name>
    <dbReference type="NCBI Taxonomy" id="380242"/>
    <lineage>
        <taxon>Bacteria</taxon>
        <taxon>Pseudomonadati</taxon>
        <taxon>Planctomycetota</taxon>
        <taxon>Candidatus Brocadiia</taxon>
        <taxon>Candidatus Brocadiales</taxon>
        <taxon>Candidatus Brocadiaceae</taxon>
        <taxon>Candidatus Brocadia</taxon>
    </lineage>
</organism>
<dbReference type="Pfam" id="PF02130">
    <property type="entry name" value="YbeY"/>
    <property type="match status" value="1"/>
</dbReference>
<keyword evidence="7" id="KW-0690">Ribosome biogenesis</keyword>
<dbReference type="GO" id="GO:0006364">
    <property type="term" value="P:rRNA processing"/>
    <property type="evidence" value="ECO:0007669"/>
    <property type="project" value="UniProtKB-UniRule"/>
</dbReference>
<dbReference type="HAMAP" id="MF_00009">
    <property type="entry name" value="Endoribonucl_YbeY"/>
    <property type="match status" value="1"/>
</dbReference>
<evidence type="ECO:0000256" key="6">
    <source>
        <dbReference type="ARBA" id="ARBA00022833"/>
    </source>
</evidence>
<evidence type="ECO:0000256" key="5">
    <source>
        <dbReference type="ARBA" id="ARBA00022801"/>
    </source>
</evidence>
<reference evidence="8 9" key="1">
    <citation type="journal article" date="2013" name="BMC Microbiol.">
        <title>Identification of the type II cytochrome c maturation pathway in anammox bacteria by comparative genomics.</title>
        <authorList>
            <person name="Ferousi C."/>
            <person name="Speth D.R."/>
            <person name="Reimann J."/>
            <person name="Op den Camp H.J."/>
            <person name="Allen J.W."/>
            <person name="Keltjens J.T."/>
            <person name="Jetten M.S."/>
        </authorList>
    </citation>
    <scope>NUCLEOTIDE SEQUENCE [LARGE SCALE GENOMIC DNA]</scope>
    <source>
        <strain evidence="8">RU1</strain>
    </source>
</reference>
<dbReference type="EMBL" id="LAQJ01000301">
    <property type="protein sequence ID" value="KKO18021.1"/>
    <property type="molecule type" value="Genomic_DNA"/>
</dbReference>
<dbReference type="PANTHER" id="PTHR46986:SF1">
    <property type="entry name" value="ENDORIBONUCLEASE YBEY, CHLOROPLASTIC"/>
    <property type="match status" value="1"/>
</dbReference>
<dbReference type="NCBIfam" id="TIGR00043">
    <property type="entry name" value="rRNA maturation RNase YbeY"/>
    <property type="match status" value="1"/>
</dbReference>
<comment type="subcellular location">
    <subcellularLocation>
        <location evidence="7">Cytoplasm</location>
    </subcellularLocation>
</comment>
<dbReference type="GO" id="GO:0005737">
    <property type="term" value="C:cytoplasm"/>
    <property type="evidence" value="ECO:0007669"/>
    <property type="project" value="UniProtKB-SubCell"/>
</dbReference>
<dbReference type="Gene3D" id="3.40.390.30">
    <property type="entry name" value="Metalloproteases ('zincins'), catalytic domain"/>
    <property type="match status" value="1"/>
</dbReference>
<keyword evidence="2 7" id="KW-0540">Nuclease</keyword>
<keyword evidence="3 7" id="KW-0479">Metal-binding</keyword>
<evidence type="ECO:0000256" key="4">
    <source>
        <dbReference type="ARBA" id="ARBA00022759"/>
    </source>
</evidence>
<evidence type="ECO:0000256" key="7">
    <source>
        <dbReference type="HAMAP-Rule" id="MF_00009"/>
    </source>
</evidence>
<dbReference type="GO" id="GO:0008270">
    <property type="term" value="F:zinc ion binding"/>
    <property type="evidence" value="ECO:0007669"/>
    <property type="project" value="UniProtKB-UniRule"/>
</dbReference>
<comment type="function">
    <text evidence="7">Single strand-specific metallo-endoribonuclease involved in late-stage 70S ribosome quality control and in maturation of the 3' terminus of the 16S rRNA.</text>
</comment>
<comment type="caution">
    <text evidence="8">The sequence shown here is derived from an EMBL/GenBank/DDBJ whole genome shotgun (WGS) entry which is preliminary data.</text>
</comment>
<comment type="similarity">
    <text evidence="1 7">Belongs to the endoribonuclease YbeY family.</text>
</comment>
<dbReference type="PANTHER" id="PTHR46986">
    <property type="entry name" value="ENDORIBONUCLEASE YBEY, CHLOROPLASTIC"/>
    <property type="match status" value="1"/>
</dbReference>
<keyword evidence="6 7" id="KW-0862">Zinc</keyword>
<dbReference type="GO" id="GO:0004521">
    <property type="term" value="F:RNA endonuclease activity"/>
    <property type="evidence" value="ECO:0007669"/>
    <property type="project" value="UniProtKB-UniRule"/>
</dbReference>
<feature type="binding site" evidence="7">
    <location>
        <position position="119"/>
    </location>
    <ligand>
        <name>Zn(2+)</name>
        <dbReference type="ChEBI" id="CHEBI:29105"/>
        <note>catalytic</note>
    </ligand>
</feature>
<dbReference type="PATRIC" id="fig|380242.3.peg.4067"/>
<dbReference type="PROSITE" id="PS01306">
    <property type="entry name" value="UPF0054"/>
    <property type="match status" value="1"/>
</dbReference>
<evidence type="ECO:0000313" key="9">
    <source>
        <dbReference type="Proteomes" id="UP000034954"/>
    </source>
</evidence>
<sequence length="157" mass="17511">MRTSCSPATPKVKLEIINLQKCYPIAPGRIKKLVRRIFSGENKDAELNLVFIDNKGIKKINNTFLGHNYATDVLSFAYHEQSPKNTIAGEILVSVEMAVQQAKSRGCSVEGEIALYLVHGVLHLLGYDDRKKKDAQRMHQREGALLAECGYCVPIPD</sequence>
<feature type="binding site" evidence="7">
    <location>
        <position position="123"/>
    </location>
    <ligand>
        <name>Zn(2+)</name>
        <dbReference type="ChEBI" id="CHEBI:29105"/>
        <note>catalytic</note>
    </ligand>
</feature>
<accession>A0A0M2USP5</accession>
<dbReference type="Proteomes" id="UP000034954">
    <property type="component" value="Unassembled WGS sequence"/>
</dbReference>
<comment type="cofactor">
    <cofactor evidence="7">
        <name>Zn(2+)</name>
        <dbReference type="ChEBI" id="CHEBI:29105"/>
    </cofactor>
    <text evidence="7">Binds 1 zinc ion.</text>
</comment>
<proteinExistence type="inferred from homology"/>
<keyword evidence="5 7" id="KW-0378">Hydrolase</keyword>
<dbReference type="AlphaFoldDB" id="A0A0M2USP5"/>
<keyword evidence="9" id="KW-1185">Reference proteome</keyword>
<dbReference type="InterPro" id="IPR002036">
    <property type="entry name" value="YbeY"/>
</dbReference>
<dbReference type="InterPro" id="IPR023091">
    <property type="entry name" value="MetalPrtase_cat_dom_sf_prd"/>
</dbReference>